<dbReference type="KEGG" id="vde:111255577"/>
<evidence type="ECO:0000259" key="3">
    <source>
        <dbReference type="PROSITE" id="PS50157"/>
    </source>
</evidence>
<feature type="compositionally biased region" description="Low complexity" evidence="2">
    <location>
        <begin position="362"/>
        <end position="379"/>
    </location>
</feature>
<evidence type="ECO:0000313" key="5">
    <source>
        <dbReference type="Proteomes" id="UP000594260"/>
    </source>
</evidence>
<feature type="compositionally biased region" description="Polar residues" evidence="2">
    <location>
        <begin position="383"/>
        <end position="395"/>
    </location>
</feature>
<dbReference type="InterPro" id="IPR013087">
    <property type="entry name" value="Znf_C2H2_type"/>
</dbReference>
<feature type="domain" description="C2H2-type" evidence="3">
    <location>
        <begin position="793"/>
        <end position="816"/>
    </location>
</feature>
<feature type="region of interest" description="Disordered" evidence="2">
    <location>
        <begin position="321"/>
        <end position="396"/>
    </location>
</feature>
<evidence type="ECO:0000256" key="1">
    <source>
        <dbReference type="PROSITE-ProRule" id="PRU00042"/>
    </source>
</evidence>
<feature type="compositionally biased region" description="Polar residues" evidence="2">
    <location>
        <begin position="141"/>
        <end position="165"/>
    </location>
</feature>
<dbReference type="EnsemblMetazoa" id="XM_022817678">
    <property type="protein sequence ID" value="XP_022673413"/>
    <property type="gene ID" value="LOC111255577"/>
</dbReference>
<feature type="region of interest" description="Disordered" evidence="2">
    <location>
        <begin position="141"/>
        <end position="238"/>
    </location>
</feature>
<evidence type="ECO:0000256" key="2">
    <source>
        <dbReference type="SAM" id="MobiDB-lite"/>
    </source>
</evidence>
<feature type="region of interest" description="Disordered" evidence="2">
    <location>
        <begin position="79"/>
        <end position="122"/>
    </location>
</feature>
<feature type="compositionally biased region" description="Polar residues" evidence="2">
    <location>
        <begin position="449"/>
        <end position="458"/>
    </location>
</feature>
<dbReference type="Proteomes" id="UP000594260">
    <property type="component" value="Unplaced"/>
</dbReference>
<protein>
    <recommendedName>
        <fullName evidence="3">C2H2-type domain-containing protein</fullName>
    </recommendedName>
</protein>
<feature type="compositionally biased region" description="Basic and acidic residues" evidence="2">
    <location>
        <begin position="767"/>
        <end position="776"/>
    </location>
</feature>
<dbReference type="GO" id="GO:0008270">
    <property type="term" value="F:zinc ion binding"/>
    <property type="evidence" value="ECO:0007669"/>
    <property type="project" value="UniProtKB-KW"/>
</dbReference>
<evidence type="ECO:0000313" key="4">
    <source>
        <dbReference type="EnsemblMetazoa" id="XP_022673413"/>
    </source>
</evidence>
<dbReference type="GeneID" id="111255577"/>
<organism evidence="4 5">
    <name type="scientific">Varroa destructor</name>
    <name type="common">Honeybee mite</name>
    <dbReference type="NCBI Taxonomy" id="109461"/>
    <lineage>
        <taxon>Eukaryota</taxon>
        <taxon>Metazoa</taxon>
        <taxon>Ecdysozoa</taxon>
        <taxon>Arthropoda</taxon>
        <taxon>Chelicerata</taxon>
        <taxon>Arachnida</taxon>
        <taxon>Acari</taxon>
        <taxon>Parasitiformes</taxon>
        <taxon>Mesostigmata</taxon>
        <taxon>Gamasina</taxon>
        <taxon>Dermanyssoidea</taxon>
        <taxon>Varroidae</taxon>
        <taxon>Varroa</taxon>
    </lineage>
</organism>
<dbReference type="PROSITE" id="PS00028">
    <property type="entry name" value="ZINC_FINGER_C2H2_1"/>
    <property type="match status" value="1"/>
</dbReference>
<dbReference type="RefSeq" id="XP_022673413.1">
    <property type="nucleotide sequence ID" value="XM_022817678.1"/>
</dbReference>
<dbReference type="InParanoid" id="A0A7M7MK05"/>
<feature type="region of interest" description="Disordered" evidence="2">
    <location>
        <begin position="1180"/>
        <end position="1207"/>
    </location>
</feature>
<feature type="compositionally biased region" description="Polar residues" evidence="2">
    <location>
        <begin position="79"/>
        <end position="115"/>
    </location>
</feature>
<keyword evidence="1" id="KW-0479">Metal-binding</keyword>
<reference evidence="4" key="1">
    <citation type="submission" date="2021-01" db="UniProtKB">
        <authorList>
            <consortium name="EnsemblMetazoa"/>
        </authorList>
    </citation>
    <scope>IDENTIFICATION</scope>
</reference>
<sequence>MSKCWRDMTVAARFAGKGVNPEHQAGNMSGVAPSALASAVFESAVNKNCRIETIANSTVVPSIVPSAGFQLVMQSAPSQSSLGATTPGSSQNLPLTVTGSDNNKISVPSAQSNPMVDSGPPPLVVSKPSVTVFINPGTVVASTSKNVPPIRRTTSTNAVTTQANGTPRTTRSRPPLRSASGGSSRVPAAIRTVTAGRRVEQAKTSTRTKKDRSTNSKSSQANQVTVSSTPTAPTPKRRRMTSFQHAFLMCGAKAEPVTPQQSKVTLLQSSYPASNRFRPFSNTSGGASAILGRPGGPSIVRVSSIGAKKIVPPAVRDYLPARRPPYKQTASRMTPAERDRLLTSQPVATPPKRCSNIGTGLRGSLRPGLPGSRLGLSSRVKQESPSTSAESSDQPTEMPDVIARMMQIHAPVSNDGKLPVSRPSFLNLQMRRDFATISSNGDVEAQEGSAGQSTPTLLPTSYTVSVEKTIEGEEGSDQKRGQVKIRVPPLPPVLKCGVFVVKHQEKTGVKLQPVPSLRGDAVAWLDPRGPFQKQDGSRGTGPYLMYARSEDKDTNRRRFACAHHGCRVTLTADMGTMLVLRRCGTFHRHDNSEADLNKRRIREKLRKRLRLYDGTRTAAEVLREFPELCGQDSEERQKEIKKAAINIRRSPVDGEKISRWGKQLSEVLSTIRTLENLCNSLTTGTSVEESFLKSLESAIGLIPEVQRTLPLDTVKPRKPRKKRKRAGKAFARGRGRGPLAEGDIVHDEAGDEDVKDDFASESPEPLQRSEEQDETRPIIDTGNSVAAVREESHRCGECSQTFWAWANLVRHLRVAHKQPLVDCNSARCGECGVVMRALDSEVENHLDFHGFLGRLRFNSMKDVHIWRTQQECEGGRVLVKIREETKGRNRTTMWVCPRRPDVECRLLECEFCPLATTADPLACSVFIKAIEDFNDGSVDVRYTLKHSSACLQWNLTATCFLHSVRRHVASVAESESRPVILCKDIHQTNEVHPSLLRDDFLVVFCDLHQVRLLSRLTEQHSLSIESLLEGIKLTTVALLLNPQPKDLSGVLQGHSNSGTNNSTHISSQRGSSSPSKLTLVHIISTAADESSLLAAFSELRRYTGRVRARVLVDASKSAHSKCCYSFAREAWRRAMGLGQTQLLDPVSLALVTAEDSASTLTIHDPTTALINTQTSLKSHATSTETALTVADGDPGRPAPTESDGDGAVSKNIDLSEEVDACAAALQLDPLRKDLDRLRDAELPASSLLGKELRGPASADDMQRTMTEACALLADVRASQAVHAHTGSKHLVANGRLALGKIKEAIRLLVEPPVREHDISDGQTLTVLNTSRVEEPRMTPAQVAVGLAVNQAVGQAVGHTMLATTTPVAVTDNPVAVPIANTIALTNPIGVAGSANPVTIASQVAAVASQGTVDNQIAVAGQVTVTGQTTLANCQASMSGGAVTVAAQGVVAPHPTGGVLAHSTLVSGYPTTSGTTGVQMQVSGGQAWTTNHLVPIHYSSSYAHVTHQPVQTQQSRQTYLHH</sequence>
<feature type="compositionally biased region" description="Polar residues" evidence="2">
    <location>
        <begin position="1053"/>
        <end position="1073"/>
    </location>
</feature>
<feature type="compositionally biased region" description="Low complexity" evidence="2">
    <location>
        <begin position="215"/>
        <end position="231"/>
    </location>
</feature>
<feature type="region of interest" description="Disordered" evidence="2">
    <location>
        <begin position="439"/>
        <end position="458"/>
    </location>
</feature>
<keyword evidence="5" id="KW-1185">Reference proteome</keyword>
<dbReference type="OrthoDB" id="10524292at2759"/>
<name>A0A7M7MK05_VARDE</name>
<proteinExistence type="predicted"/>
<keyword evidence="1" id="KW-0863">Zinc-finger</keyword>
<feature type="region of interest" description="Disordered" evidence="2">
    <location>
        <begin position="715"/>
        <end position="776"/>
    </location>
</feature>
<feature type="compositionally biased region" description="Basic residues" evidence="2">
    <location>
        <begin position="716"/>
        <end position="735"/>
    </location>
</feature>
<keyword evidence="1" id="KW-0862">Zinc</keyword>
<accession>A0A7M7MK05</accession>
<dbReference type="PROSITE" id="PS50157">
    <property type="entry name" value="ZINC_FINGER_C2H2_2"/>
    <property type="match status" value="1"/>
</dbReference>
<feature type="compositionally biased region" description="Low complexity" evidence="2">
    <location>
        <begin position="166"/>
        <end position="180"/>
    </location>
</feature>
<feature type="region of interest" description="Disordered" evidence="2">
    <location>
        <begin position="1049"/>
        <end position="1073"/>
    </location>
</feature>